<name>A0AAC9UG38_9GAMM</name>
<dbReference type="InterPro" id="IPR040807">
    <property type="entry name" value="DUF5522"/>
</dbReference>
<dbReference type="Proteomes" id="UP000198329">
    <property type="component" value="Chromosome I"/>
</dbReference>
<dbReference type="Pfam" id="PF14375">
    <property type="entry name" value="Cys_rich_CWC"/>
    <property type="match status" value="1"/>
</dbReference>
<sequence length="116" mass="13113">MTQINCPQCNAALTCNVTDISACWCNELPAILPLDLNATSCLCRNCTLAKINTYLQSLYSQPIKIQLAFAKQFKNNGELIEGLDYTMQNSYMVFSKWFFLKRGTCCKNGCKNCPYK</sequence>
<dbReference type="KEGG" id="png:PNIG_a0559"/>
<proteinExistence type="predicted"/>
<dbReference type="RefSeq" id="WP_089367742.1">
    <property type="nucleotide sequence ID" value="NZ_BJXZ01000050.1"/>
</dbReference>
<evidence type="ECO:0008006" key="3">
    <source>
        <dbReference type="Google" id="ProtNLM"/>
    </source>
</evidence>
<gene>
    <name evidence="1" type="ORF">PNIG_a0559</name>
</gene>
<evidence type="ECO:0000313" key="1">
    <source>
        <dbReference type="EMBL" id="ASM52866.1"/>
    </source>
</evidence>
<dbReference type="GeneID" id="300940526"/>
<organism evidence="1 2">
    <name type="scientific">Pseudoalteromonas nigrifaciens</name>
    <dbReference type="NCBI Taxonomy" id="28109"/>
    <lineage>
        <taxon>Bacteria</taxon>
        <taxon>Pseudomonadati</taxon>
        <taxon>Pseudomonadota</taxon>
        <taxon>Gammaproteobacteria</taxon>
        <taxon>Alteromonadales</taxon>
        <taxon>Pseudoalteromonadaceae</taxon>
        <taxon>Pseudoalteromonas</taxon>
    </lineage>
</organism>
<evidence type="ECO:0000313" key="2">
    <source>
        <dbReference type="Proteomes" id="UP000198329"/>
    </source>
</evidence>
<dbReference type="EMBL" id="CP011036">
    <property type="protein sequence ID" value="ASM52866.1"/>
    <property type="molecule type" value="Genomic_DNA"/>
</dbReference>
<keyword evidence="2" id="KW-1185">Reference proteome</keyword>
<reference evidence="1 2" key="1">
    <citation type="submission" date="2015-03" db="EMBL/GenBank/DDBJ databases">
        <authorList>
            <person name="Xie B.-B."/>
            <person name="Rong J.-C."/>
            <person name="Qin Q.-L."/>
            <person name="Zhang Y.-Z."/>
        </authorList>
    </citation>
    <scope>NUCLEOTIDE SEQUENCE [LARGE SCALE GENOMIC DNA]</scope>
    <source>
        <strain evidence="1 2">KMM 661</strain>
    </source>
</reference>
<protein>
    <recommendedName>
        <fullName evidence="3">Cysteine-rich CWC</fullName>
    </recommendedName>
</protein>
<accession>A0AAC9UG38</accession>
<dbReference type="Pfam" id="PF17653">
    <property type="entry name" value="DUF5522"/>
    <property type="match status" value="1"/>
</dbReference>
<dbReference type="InterPro" id="IPR032720">
    <property type="entry name" value="Cys_rich_CWC"/>
</dbReference>
<dbReference type="AlphaFoldDB" id="A0AAC9UG38"/>